<dbReference type="PANTHER" id="PTHR23046">
    <property type="entry name" value="PHOSPHORIBOSYLAMINOIMIDAZOLE CARBOXYLASE CATALYTIC SUBUNIT"/>
    <property type="match status" value="1"/>
</dbReference>
<dbReference type="EMBL" id="DTMQ01000013">
    <property type="protein sequence ID" value="HGE98828.1"/>
    <property type="molecule type" value="Genomic_DNA"/>
</dbReference>
<evidence type="ECO:0000256" key="3">
    <source>
        <dbReference type="HAMAP-Rule" id="MF_01929"/>
    </source>
</evidence>
<dbReference type="Gene3D" id="3.40.50.1970">
    <property type="match status" value="1"/>
</dbReference>
<keyword evidence="1 3" id="KW-0658">Purine biosynthesis</keyword>
<dbReference type="InterPro" id="IPR033747">
    <property type="entry name" value="PurE_ClassI"/>
</dbReference>
<evidence type="ECO:0000313" key="7">
    <source>
        <dbReference type="EMBL" id="HGE98828.1"/>
    </source>
</evidence>
<dbReference type="GO" id="GO:0016829">
    <property type="term" value="F:lyase activity"/>
    <property type="evidence" value="ECO:0007669"/>
    <property type="project" value="UniProtKB-KW"/>
</dbReference>
<dbReference type="AlphaFoldDB" id="A0A7C3UQM6"/>
<dbReference type="NCBIfam" id="TIGR01162">
    <property type="entry name" value="purE"/>
    <property type="match status" value="1"/>
</dbReference>
<evidence type="ECO:0000256" key="1">
    <source>
        <dbReference type="ARBA" id="ARBA00022755"/>
    </source>
</evidence>
<feature type="domain" description="PurE" evidence="6">
    <location>
        <begin position="1"/>
        <end position="150"/>
    </location>
</feature>
<comment type="caution">
    <text evidence="7">The sequence shown here is derived from an EMBL/GenBank/DDBJ whole genome shotgun (WGS) entry which is preliminary data.</text>
</comment>
<comment type="catalytic activity">
    <reaction evidence="3 4">
        <text>5-carboxyamino-1-(5-phospho-D-ribosyl)imidazole + H(+) = 5-amino-1-(5-phospho-D-ribosyl)imidazole-4-carboxylate</text>
        <dbReference type="Rhea" id="RHEA:13193"/>
        <dbReference type="ChEBI" id="CHEBI:15378"/>
        <dbReference type="ChEBI" id="CHEBI:58730"/>
        <dbReference type="ChEBI" id="CHEBI:77657"/>
        <dbReference type="EC" id="5.4.99.18"/>
    </reaction>
</comment>
<comment type="similarity">
    <text evidence="3">Belongs to the AIR carboxylase family. Class I subfamily.</text>
</comment>
<gene>
    <name evidence="3 7" type="primary">purE</name>
    <name evidence="7" type="ORF">ENX07_01985</name>
</gene>
<evidence type="ECO:0000256" key="2">
    <source>
        <dbReference type="ARBA" id="ARBA00023235"/>
    </source>
</evidence>
<dbReference type="InterPro" id="IPR024694">
    <property type="entry name" value="PurE_prokaryotes"/>
</dbReference>
<organism evidence="7">
    <name type="scientific">candidate division WOR-3 bacterium</name>
    <dbReference type="NCBI Taxonomy" id="2052148"/>
    <lineage>
        <taxon>Bacteria</taxon>
        <taxon>Bacteria division WOR-3</taxon>
    </lineage>
</organism>
<evidence type="ECO:0000256" key="5">
    <source>
        <dbReference type="PIRSR" id="PIRSR001338-1"/>
    </source>
</evidence>
<dbReference type="SUPFAM" id="SSF52255">
    <property type="entry name" value="N5-CAIR mutase (phosphoribosylaminoimidazole carboxylase, PurE)"/>
    <property type="match status" value="1"/>
</dbReference>
<dbReference type="GO" id="GO:0034023">
    <property type="term" value="F:5-(carboxyamino)imidazole ribonucleotide mutase activity"/>
    <property type="evidence" value="ECO:0007669"/>
    <property type="project" value="UniProtKB-UniRule"/>
</dbReference>
<reference evidence="7" key="1">
    <citation type="journal article" date="2020" name="mSystems">
        <title>Genome- and Community-Level Interaction Insights into Carbon Utilization and Element Cycling Functions of Hydrothermarchaeota in Hydrothermal Sediment.</title>
        <authorList>
            <person name="Zhou Z."/>
            <person name="Liu Y."/>
            <person name="Xu W."/>
            <person name="Pan J."/>
            <person name="Luo Z.H."/>
            <person name="Li M."/>
        </authorList>
    </citation>
    <scope>NUCLEOTIDE SEQUENCE [LARGE SCALE GENOMIC DNA]</scope>
    <source>
        <strain evidence="7">SpSt-906</strain>
    </source>
</reference>
<name>A0A7C3UQM6_UNCW3</name>
<dbReference type="InterPro" id="IPR000031">
    <property type="entry name" value="PurE_dom"/>
</dbReference>
<dbReference type="SMART" id="SM01001">
    <property type="entry name" value="AIRC"/>
    <property type="match status" value="1"/>
</dbReference>
<dbReference type="Pfam" id="PF00731">
    <property type="entry name" value="AIRC"/>
    <property type="match status" value="1"/>
</dbReference>
<evidence type="ECO:0000256" key="4">
    <source>
        <dbReference type="PIRNR" id="PIRNR001338"/>
    </source>
</evidence>
<comment type="pathway">
    <text evidence="3 4">Purine metabolism; IMP biosynthesis via de novo pathway; 5-amino-1-(5-phospho-D-ribosyl)imidazole-4-carboxylate from 5-amino-1-(5-phospho-D-ribosyl)imidazole (N5-CAIR route): step 2/2.</text>
</comment>
<dbReference type="PANTHER" id="PTHR23046:SF2">
    <property type="entry name" value="PHOSPHORIBOSYLAMINOIMIDAZOLE CARBOXYLASE"/>
    <property type="match status" value="1"/>
</dbReference>
<sequence>MVSIIVGSKSDLPEIEGAKKILEEFGVQFEIKVLSAHRTPEALLAYLKEVEKRGFEVIIACAGMSAHLPGVIAAHTILPVIGVPMKSELLGIDSLLSIVQMPEGIPVATMGIGKAGAINGALFALEILARKYPEYEKRIREYREKMKREVQGD</sequence>
<keyword evidence="2 3" id="KW-0413">Isomerase</keyword>
<proteinExistence type="inferred from homology"/>
<protein>
    <recommendedName>
        <fullName evidence="3 4">N5-carboxyaminoimidazole ribonucleotide mutase</fullName>
        <shortName evidence="3 4">N5-CAIR mutase</shortName>
        <ecNumber evidence="3 4">5.4.99.18</ecNumber>
    </recommendedName>
    <alternativeName>
        <fullName evidence="3">5-(carboxyamino)imidazole ribonucleotide mutase</fullName>
    </alternativeName>
</protein>
<accession>A0A7C3UQM6</accession>
<evidence type="ECO:0000259" key="6">
    <source>
        <dbReference type="SMART" id="SM01001"/>
    </source>
</evidence>
<dbReference type="HAMAP" id="MF_01929">
    <property type="entry name" value="PurE_classI"/>
    <property type="match status" value="1"/>
</dbReference>
<keyword evidence="7" id="KW-0456">Lyase</keyword>
<feature type="binding site" evidence="3 5">
    <location>
        <position position="38"/>
    </location>
    <ligand>
        <name>substrate</name>
    </ligand>
</feature>
<feature type="binding site" evidence="3 5">
    <location>
        <position position="11"/>
    </location>
    <ligand>
        <name>substrate</name>
    </ligand>
</feature>
<feature type="binding site" evidence="3 5">
    <location>
        <position position="8"/>
    </location>
    <ligand>
        <name>substrate</name>
    </ligand>
</feature>
<dbReference type="PIRSF" id="PIRSF001338">
    <property type="entry name" value="AIR_carboxylase"/>
    <property type="match status" value="1"/>
</dbReference>
<dbReference type="UniPathway" id="UPA00074">
    <property type="reaction ID" value="UER00943"/>
</dbReference>
<dbReference type="GO" id="GO:0006189">
    <property type="term" value="P:'de novo' IMP biosynthetic process"/>
    <property type="evidence" value="ECO:0007669"/>
    <property type="project" value="UniProtKB-UniRule"/>
</dbReference>
<dbReference type="EC" id="5.4.99.18" evidence="3 4"/>
<comment type="function">
    <text evidence="3 4">Catalyzes the conversion of N5-carboxyaminoimidazole ribonucleotide (N5-CAIR) to 4-carboxy-5-aminoimidazole ribonucleotide (CAIR).</text>
</comment>